<dbReference type="Proteomes" id="UP001326567">
    <property type="component" value="Chromosome"/>
</dbReference>
<dbReference type="EMBL" id="CP116423">
    <property type="protein sequence ID" value="WCE71253.1"/>
    <property type="molecule type" value="Genomic_DNA"/>
</dbReference>
<evidence type="ECO:0000313" key="3">
    <source>
        <dbReference type="EMBL" id="WCE71253.1"/>
    </source>
</evidence>
<feature type="transmembrane region" description="Helical" evidence="2">
    <location>
        <begin position="6"/>
        <end position="23"/>
    </location>
</feature>
<dbReference type="Proteomes" id="UP001210770">
    <property type="component" value="Chromosome"/>
</dbReference>
<proteinExistence type="predicted"/>
<accession>A0AAX3LSQ5</accession>
<gene>
    <name evidence="3" type="ORF">PL336_05240</name>
    <name evidence="4" type="ORF">T7987_05290</name>
</gene>
<dbReference type="RefSeq" id="WP_209217383.1">
    <property type="nucleotide sequence ID" value="NZ_CP116419.1"/>
</dbReference>
<protein>
    <recommendedName>
        <fullName evidence="7">Cytochrome oxidase maturation protein, cbb3-type</fullName>
    </recommendedName>
</protein>
<evidence type="ECO:0000313" key="5">
    <source>
        <dbReference type="Proteomes" id="UP001210770"/>
    </source>
</evidence>
<feature type="compositionally biased region" description="Basic and acidic residues" evidence="1">
    <location>
        <begin position="73"/>
        <end position="84"/>
    </location>
</feature>
<organism evidence="3 5">
    <name type="scientific">Sulfitobacter faviae</name>
    <dbReference type="NCBI Taxonomy" id="1775881"/>
    <lineage>
        <taxon>Bacteria</taxon>
        <taxon>Pseudomonadati</taxon>
        <taxon>Pseudomonadota</taxon>
        <taxon>Alphaproteobacteria</taxon>
        <taxon>Rhodobacterales</taxon>
        <taxon>Roseobacteraceae</taxon>
        <taxon>Sulfitobacter</taxon>
    </lineage>
</organism>
<keyword evidence="2" id="KW-0472">Membrane</keyword>
<evidence type="ECO:0000313" key="4">
    <source>
        <dbReference type="EMBL" id="WPZ22663.1"/>
    </source>
</evidence>
<evidence type="ECO:0000256" key="1">
    <source>
        <dbReference type="SAM" id="MobiDB-lite"/>
    </source>
</evidence>
<keyword evidence="2" id="KW-0812">Transmembrane</keyword>
<keyword evidence="6" id="KW-1185">Reference proteome</keyword>
<evidence type="ECO:0000256" key="2">
    <source>
        <dbReference type="SAM" id="Phobius"/>
    </source>
</evidence>
<feature type="region of interest" description="Disordered" evidence="1">
    <location>
        <begin position="48"/>
        <end position="84"/>
    </location>
</feature>
<evidence type="ECO:0000313" key="6">
    <source>
        <dbReference type="Proteomes" id="UP001326567"/>
    </source>
</evidence>
<sequence>MDAQVIAFLILLPITLVFVYAGIHEFRRYKSEGKANYGLVFDEESGTTHVSGIAEDEDPFDPEDFDPNDYNDPEIKTDTDERKS</sequence>
<feature type="compositionally biased region" description="Acidic residues" evidence="1">
    <location>
        <begin position="54"/>
        <end position="72"/>
    </location>
</feature>
<dbReference type="AlphaFoldDB" id="A0AAX3LSQ5"/>
<dbReference type="EMBL" id="CP139725">
    <property type="protein sequence ID" value="WPZ22663.1"/>
    <property type="molecule type" value="Genomic_DNA"/>
</dbReference>
<evidence type="ECO:0008006" key="7">
    <source>
        <dbReference type="Google" id="ProtNLM"/>
    </source>
</evidence>
<keyword evidence="2" id="KW-1133">Transmembrane helix</keyword>
<reference evidence="3" key="1">
    <citation type="submission" date="2023-01" db="EMBL/GenBank/DDBJ databases">
        <title>Comparative genomic analysis of cold water coral derived Sulfitobacter faviae: insights into their metabolism and habitat adaptation.</title>
        <authorList>
            <person name="Guo Y."/>
            <person name="Lin S."/>
            <person name="Huang Z."/>
            <person name="Tang K."/>
            <person name="Wang X."/>
        </authorList>
    </citation>
    <scope>NUCLEOTIDE SEQUENCE</scope>
    <source>
        <strain evidence="3">SCSIO W_1865</strain>
    </source>
</reference>
<reference evidence="4 6" key="2">
    <citation type="submission" date="2023-11" db="EMBL/GenBank/DDBJ databases">
        <title>From the Deep-Sea to the Surface: Bacterial Genomes Isolated from the Moytirra Hydrothermal Vent Plume.</title>
        <authorList>
            <person name="Major S.R."/>
        </authorList>
    </citation>
    <scope>NUCLEOTIDE SEQUENCE [LARGE SCALE GENOMIC DNA]</scope>
    <source>
        <strain evidence="4 6">OXR-9</strain>
    </source>
</reference>
<name>A0AAX3LSQ5_9RHOB</name>